<accession>A0A3S9ANL8</accession>
<reference evidence="1 2" key="1">
    <citation type="submission" date="2017-06" db="EMBL/GenBank/DDBJ databases">
        <title>Complete Genome Sequence of the Carbazole-Degrading Bacterium Acinetobacter johnsonii IC001.</title>
        <authorList>
            <person name="Vejarano F."/>
            <person name="Suzuki-Minakuchi C."/>
            <person name="Ohtsubo Y."/>
            <person name="Tsuda M."/>
            <person name="Okada K."/>
            <person name="Nojiri H."/>
        </authorList>
    </citation>
    <scope>NUCLEOTIDE SEQUENCE [LARGE SCALE GENOMIC DNA]</scope>
    <source>
        <strain evidence="1 2">IC001</strain>
    </source>
</reference>
<gene>
    <name evidence="1" type="ORF">CFH90_14805</name>
</gene>
<protein>
    <submittedName>
        <fullName evidence="1">Uncharacterized protein</fullName>
    </submittedName>
</protein>
<name>A0A3S9ANL8_ACIJO</name>
<dbReference type="AlphaFoldDB" id="A0A3S9ANL8"/>
<sequence>MKQRQIKKLNLTAMRLLKKIQPNLEFAKLDAYDACENAPVGTWVIWSQIDWEYNEWDFQTAYYWLHELLYWEFMDAEWGEEETIFKFTPDLSTAKKCFDYAKLLIKKAS</sequence>
<dbReference type="EMBL" id="CP022298">
    <property type="protein sequence ID" value="AZN65222.1"/>
    <property type="molecule type" value="Genomic_DNA"/>
</dbReference>
<dbReference type="RefSeq" id="WP_126038147.1">
    <property type="nucleotide sequence ID" value="NZ_CP022298.1"/>
</dbReference>
<proteinExistence type="predicted"/>
<evidence type="ECO:0000313" key="2">
    <source>
        <dbReference type="Proteomes" id="UP000276980"/>
    </source>
</evidence>
<dbReference type="Proteomes" id="UP000276980">
    <property type="component" value="Chromosome"/>
</dbReference>
<evidence type="ECO:0000313" key="1">
    <source>
        <dbReference type="EMBL" id="AZN65222.1"/>
    </source>
</evidence>
<organism evidence="1 2">
    <name type="scientific">Acinetobacter johnsonii</name>
    <dbReference type="NCBI Taxonomy" id="40214"/>
    <lineage>
        <taxon>Bacteria</taxon>
        <taxon>Pseudomonadati</taxon>
        <taxon>Pseudomonadota</taxon>
        <taxon>Gammaproteobacteria</taxon>
        <taxon>Moraxellales</taxon>
        <taxon>Moraxellaceae</taxon>
        <taxon>Acinetobacter</taxon>
    </lineage>
</organism>